<keyword evidence="3" id="KW-1185">Reference proteome</keyword>
<dbReference type="Proteomes" id="UP000030146">
    <property type="component" value="Unassembled WGS sequence"/>
</dbReference>
<dbReference type="RefSeq" id="WP_039424586.1">
    <property type="nucleotide sequence ID" value="NZ_JRAK01000072.1"/>
</dbReference>
<accession>A0A0A2FJF2</accession>
<organism evidence="2 3">
    <name type="scientific">Porphyromonas gulae</name>
    <dbReference type="NCBI Taxonomy" id="111105"/>
    <lineage>
        <taxon>Bacteria</taxon>
        <taxon>Pseudomonadati</taxon>
        <taxon>Bacteroidota</taxon>
        <taxon>Bacteroidia</taxon>
        <taxon>Bacteroidales</taxon>
        <taxon>Porphyromonadaceae</taxon>
        <taxon>Porphyromonas</taxon>
    </lineage>
</organism>
<evidence type="ECO:0000313" key="3">
    <source>
        <dbReference type="Proteomes" id="UP000030146"/>
    </source>
</evidence>
<protein>
    <submittedName>
        <fullName evidence="2">Antioxidant, AhpC/TSA family protein</fullName>
    </submittedName>
</protein>
<feature type="signal peptide" evidence="1">
    <location>
        <begin position="1"/>
        <end position="24"/>
    </location>
</feature>
<dbReference type="SUPFAM" id="SSF52833">
    <property type="entry name" value="Thioredoxin-like"/>
    <property type="match status" value="1"/>
</dbReference>
<keyword evidence="1" id="KW-0732">Signal</keyword>
<dbReference type="EMBL" id="JRAK01000072">
    <property type="protein sequence ID" value="KGN88414.1"/>
    <property type="molecule type" value="Genomic_DNA"/>
</dbReference>
<dbReference type="Gene3D" id="3.40.30.10">
    <property type="entry name" value="Glutaredoxin"/>
    <property type="match status" value="1"/>
</dbReference>
<comment type="caution">
    <text evidence="2">The sequence shown here is derived from an EMBL/GenBank/DDBJ whole genome shotgun (WGS) entry which is preliminary data.</text>
</comment>
<dbReference type="AlphaFoldDB" id="A0A0A2FJF2"/>
<dbReference type="PATRIC" id="fig|111105.18.peg.40"/>
<gene>
    <name evidence="2" type="ORF">HR15_05150</name>
</gene>
<evidence type="ECO:0000313" key="2">
    <source>
        <dbReference type="EMBL" id="KGN88414.1"/>
    </source>
</evidence>
<sequence length="378" mass="43330">MTNMKQLCLICLAFICLFSLNSCGNKNTFRVEGAIVGYKDTAQVYLNKIIGSDLSVLDSVSPDRNGHFSFVAQADSTPSFYQIKLRKQHINFVAKIGSEINIQVDRNSYSDYVIEDNQGTDNDNIRKIALLKEQADSRLDHLYHSYQENKLDASLYQDSIAKVIDEFKATLRNDFIFQNPKSPASYFALFQQKDGLLYFNVYDPMDAKAFAAVATAYDTYYPTSPYTKSVRDLSLLGIAAMRRDRVAKDITTRKIEVKDIPETTLIDRKGNEQPLSKVVETNNRVLIIFTSYQAEWSPSLVKEQRALYQRHRNNGFQIYEISVDKDLYFWQNATRTLPWITVNDSEGKAALSFNVRSLPTFFLIQNGELKRLQRLESL</sequence>
<name>A0A0A2FJF2_9PORP</name>
<reference evidence="2 3" key="1">
    <citation type="submission" date="2014-08" db="EMBL/GenBank/DDBJ databases">
        <title>Porphyromonas gulae strain:COT-052_OH3439 Genome sequencing.</title>
        <authorList>
            <person name="Wallis C."/>
            <person name="Deusch O."/>
            <person name="O'Flynn C."/>
            <person name="Davis I."/>
            <person name="Jospin G."/>
            <person name="Darling A.E."/>
            <person name="Coil D.A."/>
            <person name="Alexiev A."/>
            <person name="Horsfall A."/>
            <person name="Kirkwood N."/>
            <person name="Harris S."/>
            <person name="Eisen J.A."/>
        </authorList>
    </citation>
    <scope>NUCLEOTIDE SEQUENCE [LARGE SCALE GENOMIC DNA]</scope>
    <source>
        <strain evidence="3">COT-052 OH3439</strain>
    </source>
</reference>
<feature type="chain" id="PRO_5001998996" evidence="1">
    <location>
        <begin position="25"/>
        <end position="378"/>
    </location>
</feature>
<proteinExistence type="predicted"/>
<dbReference type="InterPro" id="IPR036249">
    <property type="entry name" value="Thioredoxin-like_sf"/>
</dbReference>
<evidence type="ECO:0000256" key="1">
    <source>
        <dbReference type="SAM" id="SignalP"/>
    </source>
</evidence>